<evidence type="ECO:0000313" key="1">
    <source>
        <dbReference type="EMBL" id="ATP53074.1"/>
    </source>
</evidence>
<dbReference type="RefSeq" id="WP_099431308.1">
    <property type="nucleotide sequence ID" value="NZ_CP024160.1"/>
</dbReference>
<dbReference type="EMBL" id="CP024160">
    <property type="protein sequence ID" value="ATP53074.1"/>
    <property type="molecule type" value="Genomic_DNA"/>
</dbReference>
<evidence type="ECO:0000313" key="2">
    <source>
        <dbReference type="Proteomes" id="UP000225608"/>
    </source>
</evidence>
<sequence>MFAGVCDLSEHVLYDAVAQSHAQFKEKNLLMRVRIEPVGYLAVLLFVHSVQGNLAVNRLLGWRRGPEFAHAQELLSAYSEGGMRAVSARHDFRS</sequence>
<dbReference type="AlphaFoldDB" id="A0A2D1TUU6"/>
<reference evidence="1 2" key="1">
    <citation type="submission" date="2017-10" db="EMBL/GenBank/DDBJ databases">
        <title>Complete genome sequence of Collinsella aerofaciens isolated from the gut of a healthy adult Indian.</title>
        <authorList>
            <person name="Bag S."/>
            <person name="Ghosh T.S."/>
            <person name="Das B."/>
        </authorList>
    </citation>
    <scope>NUCLEOTIDE SEQUENCE [LARGE SCALE GENOMIC DNA]</scope>
    <source>
        <strain evidence="2">indica</strain>
    </source>
</reference>
<organism evidence="1 2">
    <name type="scientific">Collinsella aerofaciens</name>
    <dbReference type="NCBI Taxonomy" id="74426"/>
    <lineage>
        <taxon>Bacteria</taxon>
        <taxon>Bacillati</taxon>
        <taxon>Actinomycetota</taxon>
        <taxon>Coriobacteriia</taxon>
        <taxon>Coriobacteriales</taxon>
        <taxon>Coriobacteriaceae</taxon>
        <taxon>Collinsella</taxon>
    </lineage>
</organism>
<gene>
    <name evidence="1" type="ORF">CSV91_00045</name>
</gene>
<accession>A0A2D1TUU6</accession>
<dbReference type="Proteomes" id="UP000225608">
    <property type="component" value="Chromosome"/>
</dbReference>
<dbReference type="KEGG" id="caer:CSV91_00045"/>
<protein>
    <submittedName>
        <fullName evidence="1">Uncharacterized protein</fullName>
    </submittedName>
</protein>
<name>A0A2D1TUU6_9ACTN</name>
<proteinExistence type="predicted"/>